<feature type="transmembrane region" description="Helical" evidence="6">
    <location>
        <begin position="943"/>
        <end position="963"/>
    </location>
</feature>
<feature type="transmembrane region" description="Helical" evidence="6">
    <location>
        <begin position="84"/>
        <end position="105"/>
    </location>
</feature>
<accession>A0A6V7QPH3</accession>
<feature type="transmembrane region" description="Helical" evidence="6">
    <location>
        <begin position="900"/>
        <end position="922"/>
    </location>
</feature>
<feature type="transmembrane region" description="Helical" evidence="6">
    <location>
        <begin position="469"/>
        <end position="494"/>
    </location>
</feature>
<dbReference type="InterPro" id="IPR036259">
    <property type="entry name" value="MFS_trans_sf"/>
</dbReference>
<protein>
    <recommendedName>
        <fullName evidence="8">Protein NRT1/ PTR FAMILY 8.3-like</fullName>
    </recommendedName>
</protein>
<proteinExistence type="inferred from homology"/>
<dbReference type="PANTHER" id="PTHR11654">
    <property type="entry name" value="OLIGOPEPTIDE TRANSPORTER-RELATED"/>
    <property type="match status" value="1"/>
</dbReference>
<feature type="transmembrane region" description="Helical" evidence="6">
    <location>
        <begin position="640"/>
        <end position="661"/>
    </location>
</feature>
<dbReference type="Gene3D" id="1.20.1250.20">
    <property type="entry name" value="MFS general substrate transporter like domains"/>
    <property type="match status" value="3"/>
</dbReference>
<dbReference type="GO" id="GO:0022857">
    <property type="term" value="F:transmembrane transporter activity"/>
    <property type="evidence" value="ECO:0007669"/>
    <property type="project" value="InterPro"/>
</dbReference>
<keyword evidence="4 6" id="KW-1133">Transmembrane helix</keyword>
<feature type="transmembrane region" description="Helical" evidence="6">
    <location>
        <begin position="438"/>
        <end position="457"/>
    </location>
</feature>
<keyword evidence="5 6" id="KW-0472">Membrane</keyword>
<feature type="transmembrane region" description="Helical" evidence="6">
    <location>
        <begin position="983"/>
        <end position="1005"/>
    </location>
</feature>
<evidence type="ECO:0000256" key="4">
    <source>
        <dbReference type="ARBA" id="ARBA00022989"/>
    </source>
</evidence>
<reference evidence="7" key="1">
    <citation type="submission" date="2020-07" db="EMBL/GenBank/DDBJ databases">
        <authorList>
            <person name="Lin J."/>
        </authorList>
    </citation>
    <scope>NUCLEOTIDE SEQUENCE</scope>
</reference>
<comment type="subcellular location">
    <subcellularLocation>
        <location evidence="1">Membrane</location>
        <topology evidence="1">Multi-pass membrane protein</topology>
    </subcellularLocation>
</comment>
<evidence type="ECO:0000256" key="2">
    <source>
        <dbReference type="ARBA" id="ARBA00005982"/>
    </source>
</evidence>
<dbReference type="SUPFAM" id="SSF103473">
    <property type="entry name" value="MFS general substrate transporter"/>
    <property type="match status" value="2"/>
</dbReference>
<evidence type="ECO:0000256" key="1">
    <source>
        <dbReference type="ARBA" id="ARBA00004141"/>
    </source>
</evidence>
<evidence type="ECO:0000313" key="7">
    <source>
        <dbReference type="EMBL" id="CAD1845084.1"/>
    </source>
</evidence>
<sequence>MEVEAEADAAAEEDAKPLLSHEEHNDHIMEEFGGGSSSYYKDFDWRAPAIVLGFVSLESLGFSGIATNLVIYLSRILCENNASIATSITAWTGTSYFTPFIGAVLADSYFGSYRMIFFSSLIYLAGMSVITLSALLPSLKPLSSNGYSCTSAIEAQKLLFYSGLYLIAFGSGGVKSSLLPFGASQFDDENPTERLKKDSFFNWFYFCINVGTLISSTLIVWIQEDVSWAVGYGLSTLCIAAALGCFLVGRAIYKLREPGGSPLKRILQVIVASFRKANLKAPVDATSLYEVLDEISNNEGKQTLPHTEDYKFLDKAAIISDSDSEDGLNVSSWRLCTITQVEELKLLLRLFPIWLTSIVYSVAYAQMYTTFVEQGRAMDTKVGSFSVPPASLYAFEVNRCWVFSDDISFGNRCNRRRESTKGVENGNRISILWQLPQYFVLGGSEVFSCIAQLALFYEQGPGTMRSMCTAISFLAVSLGNYLSSVVIMVVRFATKTGGGPGWIPDNLDEGHLDYFFWWLAGVCAVNFISYLACARRFNLKEDETSRDYKEEASSKSYKVTQLPHKPSDWRAPAIILGFECLDSTAFNGIATNLVVYLHTVLHGNNASNAANVTTWFGTSYFTPILGAIITDTYWGNYKTIFVSLVLYLLGMVLITLSPFAAAATSVTNGAQILVFYSGLYLVAFGSGGLRSALLPFGADQFDDNNPLDREKKGPFFSWFYVCMVFGSITSGTIIVWIQENIDWALGFGISTLCIALALGGFLLGTPTYRLLMPSGSPLKNICQVVVASLRKINLEVPADSSLLYEANDETLHNSKQSKLAHTDEFRFLDKAAIINGSDLKGSNPKNSWKVCTVTQVEELKILLRLVPIWLTSIIYAAAYTQINTTFIQQGSVMNTKINSFFVPPASLVSFETVGVVAWVLLYNKYISPIIRKQLLHGSELSQLNRMGIGRFLIIIAMAIAALVETKRLDSVRNSEVISIIWQLPQYFVLAGSEVFSFITQLEFFYSQAPDSMKSICTSFAFLAISLGSYLSSLIVTIVAVTTTTGGRPGWIPDDLNDGRLDYYFWSLTALCAFNFIVYIFFARYYKLKKVISEN</sequence>
<feature type="transmembrane region" description="Helical" evidence="6">
    <location>
        <begin position="514"/>
        <end position="533"/>
    </location>
</feature>
<evidence type="ECO:0000256" key="5">
    <source>
        <dbReference type="ARBA" id="ARBA00023136"/>
    </source>
</evidence>
<feature type="transmembrane region" description="Helical" evidence="6">
    <location>
        <begin position="346"/>
        <end position="365"/>
    </location>
</feature>
<gene>
    <name evidence="7" type="ORF">CB5_LOCUS28295</name>
</gene>
<feature type="transmembrane region" description="Helical" evidence="6">
    <location>
        <begin position="117"/>
        <end position="139"/>
    </location>
</feature>
<keyword evidence="3 6" id="KW-0812">Transmembrane</keyword>
<feature type="transmembrane region" description="Helical" evidence="6">
    <location>
        <begin position="49"/>
        <end position="72"/>
    </location>
</feature>
<feature type="transmembrane region" description="Helical" evidence="6">
    <location>
        <begin position="673"/>
        <end position="694"/>
    </location>
</feature>
<dbReference type="GO" id="GO:0016020">
    <property type="term" value="C:membrane"/>
    <property type="evidence" value="ECO:0007669"/>
    <property type="project" value="UniProtKB-SubCell"/>
</dbReference>
<dbReference type="EMBL" id="LR862137">
    <property type="protein sequence ID" value="CAD1845084.1"/>
    <property type="molecule type" value="Genomic_DNA"/>
</dbReference>
<name>A0A6V7QPH3_ANACO</name>
<organism evidence="7">
    <name type="scientific">Ananas comosus var. bracteatus</name>
    <name type="common">red pineapple</name>
    <dbReference type="NCBI Taxonomy" id="296719"/>
    <lineage>
        <taxon>Eukaryota</taxon>
        <taxon>Viridiplantae</taxon>
        <taxon>Streptophyta</taxon>
        <taxon>Embryophyta</taxon>
        <taxon>Tracheophyta</taxon>
        <taxon>Spermatophyta</taxon>
        <taxon>Magnoliopsida</taxon>
        <taxon>Liliopsida</taxon>
        <taxon>Poales</taxon>
        <taxon>Bromeliaceae</taxon>
        <taxon>Bromelioideae</taxon>
        <taxon>Ananas</taxon>
    </lineage>
</organism>
<comment type="similarity">
    <text evidence="2">Belongs to the major facilitator superfamily. Proton-dependent oligopeptide transporter (POT/PTR) (TC 2.A.17) family.</text>
</comment>
<feature type="transmembrane region" description="Helical" evidence="6">
    <location>
        <begin position="1062"/>
        <end position="1081"/>
    </location>
</feature>
<dbReference type="InterPro" id="IPR000109">
    <property type="entry name" value="POT_fam"/>
</dbReference>
<feature type="transmembrane region" description="Helical" evidence="6">
    <location>
        <begin position="228"/>
        <end position="248"/>
    </location>
</feature>
<feature type="transmembrane region" description="Helical" evidence="6">
    <location>
        <begin position="715"/>
        <end position="737"/>
    </location>
</feature>
<evidence type="ECO:0000256" key="6">
    <source>
        <dbReference type="SAM" id="Phobius"/>
    </source>
</evidence>
<feature type="transmembrane region" description="Helical" evidence="6">
    <location>
        <begin position="159"/>
        <end position="179"/>
    </location>
</feature>
<dbReference type="AlphaFoldDB" id="A0A6V7QPH3"/>
<dbReference type="Pfam" id="PF00854">
    <property type="entry name" value="PTR2"/>
    <property type="match status" value="3"/>
</dbReference>
<feature type="transmembrane region" description="Helical" evidence="6">
    <location>
        <begin position="861"/>
        <end position="880"/>
    </location>
</feature>
<evidence type="ECO:0008006" key="8">
    <source>
        <dbReference type="Google" id="ProtNLM"/>
    </source>
</evidence>
<feature type="transmembrane region" description="Helical" evidence="6">
    <location>
        <begin position="200"/>
        <end position="222"/>
    </location>
</feature>
<feature type="transmembrane region" description="Helical" evidence="6">
    <location>
        <begin position="1017"/>
        <end position="1042"/>
    </location>
</feature>
<feature type="transmembrane region" description="Helical" evidence="6">
    <location>
        <begin position="743"/>
        <end position="763"/>
    </location>
</feature>
<evidence type="ECO:0000256" key="3">
    <source>
        <dbReference type="ARBA" id="ARBA00022692"/>
    </source>
</evidence>